<comment type="caution">
    <text evidence="2">The sequence shown here is derived from an EMBL/GenBank/DDBJ whole genome shotgun (WGS) entry which is preliminary data.</text>
</comment>
<gene>
    <name evidence="2" type="ORF">CKO25_17275</name>
</gene>
<evidence type="ECO:0000313" key="3">
    <source>
        <dbReference type="Proteomes" id="UP001138802"/>
    </source>
</evidence>
<dbReference type="InterPro" id="IPR001633">
    <property type="entry name" value="EAL_dom"/>
</dbReference>
<evidence type="ECO:0000313" key="2">
    <source>
        <dbReference type="EMBL" id="MBK1646364.1"/>
    </source>
</evidence>
<dbReference type="AlphaFoldDB" id="A0A9X0WKG3"/>
<dbReference type="Pfam" id="PF00563">
    <property type="entry name" value="EAL"/>
    <property type="match status" value="1"/>
</dbReference>
<dbReference type="InterPro" id="IPR035919">
    <property type="entry name" value="EAL_sf"/>
</dbReference>
<keyword evidence="3" id="KW-1185">Reference proteome</keyword>
<dbReference type="PROSITE" id="PS50883">
    <property type="entry name" value="EAL"/>
    <property type="match status" value="1"/>
</dbReference>
<dbReference type="Gene3D" id="3.20.20.450">
    <property type="entry name" value="EAL domain"/>
    <property type="match status" value="1"/>
</dbReference>
<feature type="domain" description="EAL" evidence="1">
    <location>
        <begin position="9"/>
        <end position="255"/>
    </location>
</feature>
<dbReference type="Proteomes" id="UP001138802">
    <property type="component" value="Unassembled WGS sequence"/>
</dbReference>
<dbReference type="SUPFAM" id="SSF141868">
    <property type="entry name" value="EAL domain-like"/>
    <property type="match status" value="1"/>
</dbReference>
<accession>A0A9X0WKG3</accession>
<dbReference type="CDD" id="cd01948">
    <property type="entry name" value="EAL"/>
    <property type="match status" value="1"/>
</dbReference>
<proteinExistence type="predicted"/>
<dbReference type="PANTHER" id="PTHR33121">
    <property type="entry name" value="CYCLIC DI-GMP PHOSPHODIESTERASE PDEF"/>
    <property type="match status" value="1"/>
</dbReference>
<dbReference type="GO" id="GO:0071111">
    <property type="term" value="F:cyclic-guanylate-specific phosphodiesterase activity"/>
    <property type="evidence" value="ECO:0007669"/>
    <property type="project" value="InterPro"/>
</dbReference>
<protein>
    <submittedName>
        <fullName evidence="2">Diguanylate phosphodiesterase</fullName>
    </submittedName>
</protein>
<dbReference type="EMBL" id="NRSD01000024">
    <property type="protein sequence ID" value="MBK1646364.1"/>
    <property type="molecule type" value="Genomic_DNA"/>
</dbReference>
<sequence length="267" mass="29514">MTTQHDHPQLSCDTCANGAGLDFDFTMAFQPIVKMSTQEVYAYESLARGLNNEPAGKVFERVNDANRYRFDQACRVKAVKLAAELSIPCFLSINFMPNAVYRPELCIRTTLAAAAQYGFPIERIIFEITESEEIEDRDHMRGIVEHYAHRGLKTAIDDFGAGYAGLNLLADVRTDIVKLDMALIRDIHKDRVRQIIVKGLVQICADLQSSVIAEGVETKEELLALQSLGIDLFQGYYFAKPAFQSLPAIAPGAFNTAADQTGSTTPA</sequence>
<dbReference type="PANTHER" id="PTHR33121:SF15">
    <property type="entry name" value="BLUE LIGHT- AND TEMPERATURE-REGULATED ANTIREPRESSOR BLUF"/>
    <property type="match status" value="1"/>
</dbReference>
<evidence type="ECO:0000259" key="1">
    <source>
        <dbReference type="PROSITE" id="PS50883"/>
    </source>
</evidence>
<dbReference type="RefSeq" id="WP_200389181.1">
    <property type="nucleotide sequence ID" value="NZ_NRSD01000024.1"/>
</dbReference>
<dbReference type="InterPro" id="IPR050706">
    <property type="entry name" value="Cyclic-di-GMP_PDE-like"/>
</dbReference>
<reference evidence="2 3" key="1">
    <citation type="journal article" date="2020" name="Microorganisms">
        <title>Osmotic Adaptation and Compatible Solute Biosynthesis of Phototrophic Bacteria as Revealed from Genome Analyses.</title>
        <authorList>
            <person name="Imhoff J.F."/>
            <person name="Rahn T."/>
            <person name="Kunzel S."/>
            <person name="Keller A."/>
            <person name="Neulinger S.C."/>
        </authorList>
    </citation>
    <scope>NUCLEOTIDE SEQUENCE [LARGE SCALE GENOMIC DNA]</scope>
    <source>
        <strain evidence="2 3">DSM 21303</strain>
    </source>
</reference>
<dbReference type="SMART" id="SM00052">
    <property type="entry name" value="EAL"/>
    <property type="match status" value="1"/>
</dbReference>
<organism evidence="2 3">
    <name type="scientific">Thiocapsa imhoffii</name>
    <dbReference type="NCBI Taxonomy" id="382777"/>
    <lineage>
        <taxon>Bacteria</taxon>
        <taxon>Pseudomonadati</taxon>
        <taxon>Pseudomonadota</taxon>
        <taxon>Gammaproteobacteria</taxon>
        <taxon>Chromatiales</taxon>
        <taxon>Chromatiaceae</taxon>
        <taxon>Thiocapsa</taxon>
    </lineage>
</organism>
<name>A0A9X0WKG3_9GAMM</name>